<dbReference type="AlphaFoldDB" id="A0A3P7N3U8"/>
<feature type="region of interest" description="Disordered" evidence="1">
    <location>
        <begin position="90"/>
        <end position="118"/>
    </location>
</feature>
<gene>
    <name evidence="2" type="ORF">DILT_LOCUS15714</name>
</gene>
<protein>
    <submittedName>
        <fullName evidence="2">Uncharacterized protein</fullName>
    </submittedName>
</protein>
<evidence type="ECO:0000313" key="3">
    <source>
        <dbReference type="Proteomes" id="UP000281553"/>
    </source>
</evidence>
<sequence length="118" mass="13059">MALSQSLLRRNLVHHLEDLQEAVAQKRLAHGLIPQVLRQIAEPSSVEEALRFTQTRSSSPPRLVTSAALKMVNQCNAVITVEMEPEECHLNSTNTDVGSALASHSCPPESNQQRQQPR</sequence>
<accession>A0A3P7N3U8</accession>
<dbReference type="Proteomes" id="UP000281553">
    <property type="component" value="Unassembled WGS sequence"/>
</dbReference>
<dbReference type="OrthoDB" id="10523664at2759"/>
<keyword evidence="3" id="KW-1185">Reference proteome</keyword>
<feature type="compositionally biased region" description="Polar residues" evidence="1">
    <location>
        <begin position="108"/>
        <end position="118"/>
    </location>
</feature>
<name>A0A3P7N3U8_DIBLA</name>
<evidence type="ECO:0000313" key="2">
    <source>
        <dbReference type="EMBL" id="VDN31263.1"/>
    </source>
</evidence>
<proteinExistence type="predicted"/>
<dbReference type="EMBL" id="UYRU01080651">
    <property type="protein sequence ID" value="VDN31263.1"/>
    <property type="molecule type" value="Genomic_DNA"/>
</dbReference>
<organism evidence="2 3">
    <name type="scientific">Dibothriocephalus latus</name>
    <name type="common">Fish tapeworm</name>
    <name type="synonym">Diphyllobothrium latum</name>
    <dbReference type="NCBI Taxonomy" id="60516"/>
    <lineage>
        <taxon>Eukaryota</taxon>
        <taxon>Metazoa</taxon>
        <taxon>Spiralia</taxon>
        <taxon>Lophotrochozoa</taxon>
        <taxon>Platyhelminthes</taxon>
        <taxon>Cestoda</taxon>
        <taxon>Eucestoda</taxon>
        <taxon>Diphyllobothriidea</taxon>
        <taxon>Diphyllobothriidae</taxon>
        <taxon>Dibothriocephalus</taxon>
    </lineage>
</organism>
<evidence type="ECO:0000256" key="1">
    <source>
        <dbReference type="SAM" id="MobiDB-lite"/>
    </source>
</evidence>
<reference evidence="2 3" key="1">
    <citation type="submission" date="2018-11" db="EMBL/GenBank/DDBJ databases">
        <authorList>
            <consortium name="Pathogen Informatics"/>
        </authorList>
    </citation>
    <scope>NUCLEOTIDE SEQUENCE [LARGE SCALE GENOMIC DNA]</scope>
</reference>